<name>A0ABV3DG61_9ACTN</name>
<protein>
    <recommendedName>
        <fullName evidence="5">Toxin-antitoxin system, toxin component</fullName>
    </recommendedName>
</protein>
<evidence type="ECO:0008006" key="5">
    <source>
        <dbReference type="Google" id="ProtNLM"/>
    </source>
</evidence>
<proteinExistence type="predicted"/>
<dbReference type="RefSeq" id="WP_358353667.1">
    <property type="nucleotide sequence ID" value="NZ_JBEZFP010000031.1"/>
</dbReference>
<reference evidence="3 4" key="1">
    <citation type="submission" date="2024-06" db="EMBL/GenBank/DDBJ databases">
        <title>The Natural Products Discovery Center: Release of the First 8490 Sequenced Strains for Exploring Actinobacteria Biosynthetic Diversity.</title>
        <authorList>
            <person name="Kalkreuter E."/>
            <person name="Kautsar S.A."/>
            <person name="Yang D."/>
            <person name="Bader C.D."/>
            <person name="Teijaro C.N."/>
            <person name="Fluegel L."/>
            <person name="Davis C.M."/>
            <person name="Simpson J.R."/>
            <person name="Lauterbach L."/>
            <person name="Steele A.D."/>
            <person name="Gui C."/>
            <person name="Meng S."/>
            <person name="Li G."/>
            <person name="Viehrig K."/>
            <person name="Ye F."/>
            <person name="Su P."/>
            <person name="Kiefer A.F."/>
            <person name="Nichols A."/>
            <person name="Cepeda A.J."/>
            <person name="Yan W."/>
            <person name="Fan B."/>
            <person name="Jiang Y."/>
            <person name="Adhikari A."/>
            <person name="Zheng C.-J."/>
            <person name="Schuster L."/>
            <person name="Cowan T.M."/>
            <person name="Smanski M.J."/>
            <person name="Chevrette M.G."/>
            <person name="De Carvalho L.P.S."/>
            <person name="Shen B."/>
        </authorList>
    </citation>
    <scope>NUCLEOTIDE SEQUENCE [LARGE SCALE GENOMIC DNA]</scope>
    <source>
        <strain evidence="3 4">NPDC048946</strain>
    </source>
</reference>
<feature type="region of interest" description="Disordered" evidence="1">
    <location>
        <begin position="1"/>
        <end position="25"/>
    </location>
</feature>
<evidence type="ECO:0000256" key="1">
    <source>
        <dbReference type="SAM" id="MobiDB-lite"/>
    </source>
</evidence>
<sequence length="254" mass="26925">MPDTTGIPSDPPSDLPTPPRPGMLGPEYRRAPDVDPNYAEGVRFTCSTCGSYPAADVNLRGHRGLVLWMEFTKEKGPFCRSCGLSEYRDITSGTLVGGWWSPFSLVIAPFVLIGNFDAYTQIRALEEPVPGSPRSPMAVGAPVHRRPAILGLLVPLLVVAAIVVWAVAARSGGTSEHDMANARAGHCVTNSGSALAPKMRFTDCVPQASPVFTVLARIEGSGEVAGCPKATTETLYSSRPSGVVEYVLCLAPLT</sequence>
<keyword evidence="2" id="KW-0812">Transmembrane</keyword>
<feature type="transmembrane region" description="Helical" evidence="2">
    <location>
        <begin position="148"/>
        <end position="169"/>
    </location>
</feature>
<evidence type="ECO:0000256" key="2">
    <source>
        <dbReference type="SAM" id="Phobius"/>
    </source>
</evidence>
<keyword evidence="2" id="KW-1133">Transmembrane helix</keyword>
<evidence type="ECO:0000313" key="3">
    <source>
        <dbReference type="EMBL" id="MEU8134747.1"/>
    </source>
</evidence>
<gene>
    <name evidence="3" type="ORF">AB0C36_14680</name>
</gene>
<dbReference type="EMBL" id="JBEZFP010000031">
    <property type="protein sequence ID" value="MEU8134747.1"/>
    <property type="molecule type" value="Genomic_DNA"/>
</dbReference>
<feature type="compositionally biased region" description="Pro residues" evidence="1">
    <location>
        <begin position="9"/>
        <end position="21"/>
    </location>
</feature>
<evidence type="ECO:0000313" key="4">
    <source>
        <dbReference type="Proteomes" id="UP001551482"/>
    </source>
</evidence>
<keyword evidence="2" id="KW-0472">Membrane</keyword>
<accession>A0ABV3DG61</accession>
<organism evidence="3 4">
    <name type="scientific">Streptodolium elevatio</name>
    <dbReference type="NCBI Taxonomy" id="3157996"/>
    <lineage>
        <taxon>Bacteria</taxon>
        <taxon>Bacillati</taxon>
        <taxon>Actinomycetota</taxon>
        <taxon>Actinomycetes</taxon>
        <taxon>Kitasatosporales</taxon>
        <taxon>Streptomycetaceae</taxon>
        <taxon>Streptodolium</taxon>
    </lineage>
</organism>
<keyword evidence="4" id="KW-1185">Reference proteome</keyword>
<dbReference type="Proteomes" id="UP001551482">
    <property type="component" value="Unassembled WGS sequence"/>
</dbReference>
<comment type="caution">
    <text evidence="3">The sequence shown here is derived from an EMBL/GenBank/DDBJ whole genome shotgun (WGS) entry which is preliminary data.</text>
</comment>